<dbReference type="GO" id="GO:0016787">
    <property type="term" value="F:hydrolase activity"/>
    <property type="evidence" value="ECO:0007669"/>
    <property type="project" value="InterPro"/>
</dbReference>
<organism evidence="4 5">
    <name type="scientific">Cucumis melo var. makuwa</name>
    <name type="common">Oriental melon</name>
    <dbReference type="NCBI Taxonomy" id="1194695"/>
    <lineage>
        <taxon>Eukaryota</taxon>
        <taxon>Viridiplantae</taxon>
        <taxon>Streptophyta</taxon>
        <taxon>Embryophyta</taxon>
        <taxon>Tracheophyta</taxon>
        <taxon>Spermatophyta</taxon>
        <taxon>Magnoliopsida</taxon>
        <taxon>eudicotyledons</taxon>
        <taxon>Gunneridae</taxon>
        <taxon>Pentapetalae</taxon>
        <taxon>rosids</taxon>
        <taxon>fabids</taxon>
        <taxon>Cucurbitales</taxon>
        <taxon>Cucurbitaceae</taxon>
        <taxon>Benincaseae</taxon>
        <taxon>Cucumis</taxon>
    </lineage>
</organism>
<dbReference type="AlphaFoldDB" id="A0A5D3D6L9"/>
<dbReference type="Gene3D" id="3.40.140.10">
    <property type="entry name" value="Cytidine Deaminase, domain 2"/>
    <property type="match status" value="1"/>
</dbReference>
<comment type="caution">
    <text evidence="4">The sequence shown here is derived from an EMBL/GenBank/DDBJ whole genome shotgun (WGS) entry which is preliminary data.</text>
</comment>
<dbReference type="PROSITE" id="PS00903">
    <property type="entry name" value="CYT_DCMP_DEAMINASES_1"/>
    <property type="match status" value="1"/>
</dbReference>
<dbReference type="InterPro" id="IPR002125">
    <property type="entry name" value="CMP_dCMP_dom"/>
</dbReference>
<dbReference type="InterPro" id="IPR016193">
    <property type="entry name" value="Cytidine_deaminase-like"/>
</dbReference>
<evidence type="ECO:0000313" key="5">
    <source>
        <dbReference type="Proteomes" id="UP000321947"/>
    </source>
</evidence>
<dbReference type="GO" id="GO:0008270">
    <property type="term" value="F:zinc ion binding"/>
    <property type="evidence" value="ECO:0007669"/>
    <property type="project" value="InterPro"/>
</dbReference>
<protein>
    <submittedName>
        <fullName evidence="4">Zinc-binding CMP/dCMP deaminase</fullName>
    </submittedName>
</protein>
<dbReference type="InterPro" id="IPR016192">
    <property type="entry name" value="APOBEC/CMP_deaminase_Zn-bd"/>
</dbReference>
<dbReference type="EMBL" id="SSTD01007094">
    <property type="protein sequence ID" value="TYK19208.1"/>
    <property type="molecule type" value="Genomic_DNA"/>
</dbReference>
<dbReference type="Pfam" id="PF00383">
    <property type="entry name" value="dCMP_cyt_deam_1"/>
    <property type="match status" value="1"/>
</dbReference>
<accession>A0A5D3D6L9</accession>
<dbReference type="Proteomes" id="UP000321947">
    <property type="component" value="Unassembled WGS sequence"/>
</dbReference>
<feature type="domain" description="CMP/dCMP-type deaminase" evidence="3">
    <location>
        <begin position="58"/>
        <end position="128"/>
    </location>
</feature>
<reference evidence="4 5" key="1">
    <citation type="submission" date="2019-08" db="EMBL/GenBank/DDBJ databases">
        <title>Draft genome sequences of two oriental melons (Cucumis melo L. var makuwa).</title>
        <authorList>
            <person name="Kwon S.-Y."/>
        </authorList>
    </citation>
    <scope>NUCLEOTIDE SEQUENCE [LARGE SCALE GENOMIC DNA]</scope>
    <source>
        <strain evidence="5">cv. Chang Bougi</strain>
        <tissue evidence="4">Leaf</tissue>
    </source>
</reference>
<dbReference type="SUPFAM" id="SSF53927">
    <property type="entry name" value="Cytidine deaminase-like"/>
    <property type="match status" value="1"/>
</dbReference>
<name>A0A5D3D6L9_CUCMM</name>
<evidence type="ECO:0000256" key="1">
    <source>
        <dbReference type="ARBA" id="ARBA00022723"/>
    </source>
</evidence>
<evidence type="ECO:0000256" key="2">
    <source>
        <dbReference type="ARBA" id="ARBA00022833"/>
    </source>
</evidence>
<keyword evidence="2" id="KW-0862">Zinc</keyword>
<keyword evidence="1" id="KW-0479">Metal-binding</keyword>
<proteinExistence type="predicted"/>
<sequence length="203" mass="22074">MIETENQGCVVNLEYSFARMAVDKAKLCPVGATRSNPAPRVAIILELNGIVLGWAAKGYGGSIRKADGTDSAFQVKASEHAEKALLDNLADIDLAGATAYVTLEPCAKRRRGESCANLLITRKISVVHIANCDPNPDVGALAWKIFHRHNVTVRDFPGDLRNEARRDNSAFFSKFQCSTKMYDGGAFDYNSNGGIRLMGPPWA</sequence>
<gene>
    <name evidence="4" type="ORF">E5676_scaffold58015G00010</name>
</gene>
<evidence type="ECO:0000313" key="4">
    <source>
        <dbReference type="EMBL" id="TYK19208.1"/>
    </source>
</evidence>
<evidence type="ECO:0000259" key="3">
    <source>
        <dbReference type="Pfam" id="PF00383"/>
    </source>
</evidence>